<sequence length="324" mass="35242">MSNCKNKMALVIGVTALFIGSANAHAYMTVPKVKWLPTLNDQTAFVVAIQSAETGWTGPFNGPPADNTRLFWNGFKKSKFKDIREFVEVMGKVSVAGATMKCGQTDPNAPPQPLPDMLEWTGFTGSHEGPCVAYCDDFIVFEDTDCAAHFNMTPAVMPYKKELCIEASILRFLWIALHGLEWQVYINCAPLKHGKGGTTPKVKIPPSTPFAEPTAPPSTPSAEPTTPPSTPPTEPTTTPSTPSPEPKLLHPLLLLNPQLLHPLLLLKPKLLHPPLLPIPQPRNPITRSASVAAPSISRRFVSVALPWCMCTFVSIIHSKVLIAT</sequence>
<feature type="signal peptide" evidence="2">
    <location>
        <begin position="1"/>
        <end position="24"/>
    </location>
</feature>
<comment type="caution">
    <text evidence="3">The sequence shown here is derived from an EMBL/GenBank/DDBJ whole genome shotgun (WGS) entry which is preliminary data.</text>
</comment>
<evidence type="ECO:0000256" key="2">
    <source>
        <dbReference type="SAM" id="SignalP"/>
    </source>
</evidence>
<keyword evidence="2" id="KW-0732">Signal</keyword>
<proteinExistence type="predicted"/>
<evidence type="ECO:0000313" key="4">
    <source>
        <dbReference type="Proteomes" id="UP001159659"/>
    </source>
</evidence>
<evidence type="ECO:0000313" key="3">
    <source>
        <dbReference type="EMBL" id="CAI5732659.1"/>
    </source>
</evidence>
<evidence type="ECO:0000256" key="1">
    <source>
        <dbReference type="SAM" id="MobiDB-lite"/>
    </source>
</evidence>
<reference evidence="3" key="1">
    <citation type="submission" date="2022-12" db="EMBL/GenBank/DDBJ databases">
        <authorList>
            <person name="Webb A."/>
        </authorList>
    </citation>
    <scope>NUCLEOTIDE SEQUENCE</scope>
    <source>
        <strain evidence="3">Pf2</strain>
    </source>
</reference>
<protein>
    <submittedName>
        <fullName evidence="3">Uncharacterized protein</fullName>
    </submittedName>
</protein>
<dbReference type="EMBL" id="CANTFK010000898">
    <property type="protein sequence ID" value="CAI5732659.1"/>
    <property type="molecule type" value="Genomic_DNA"/>
</dbReference>
<accession>A0AAV0U7A8</accession>
<feature type="region of interest" description="Disordered" evidence="1">
    <location>
        <begin position="199"/>
        <end position="247"/>
    </location>
</feature>
<feature type="chain" id="PRO_5043707035" evidence="2">
    <location>
        <begin position="25"/>
        <end position="324"/>
    </location>
</feature>
<gene>
    <name evidence="3" type="ORF">PFR002_LOCUS6953</name>
</gene>
<dbReference type="AlphaFoldDB" id="A0AAV0U7A8"/>
<name>A0AAV0U7A8_9STRA</name>
<feature type="compositionally biased region" description="Pro residues" evidence="1">
    <location>
        <begin position="214"/>
        <end position="234"/>
    </location>
</feature>
<organism evidence="3 4">
    <name type="scientific">Peronospora farinosa</name>
    <dbReference type="NCBI Taxonomy" id="134698"/>
    <lineage>
        <taxon>Eukaryota</taxon>
        <taxon>Sar</taxon>
        <taxon>Stramenopiles</taxon>
        <taxon>Oomycota</taxon>
        <taxon>Peronosporomycetes</taxon>
        <taxon>Peronosporales</taxon>
        <taxon>Peronosporaceae</taxon>
        <taxon>Peronospora</taxon>
    </lineage>
</organism>
<dbReference type="Proteomes" id="UP001159659">
    <property type="component" value="Unassembled WGS sequence"/>
</dbReference>